<feature type="region of interest" description="Disordered" evidence="1">
    <location>
        <begin position="586"/>
        <end position="606"/>
    </location>
</feature>
<dbReference type="Proteomes" id="UP001370758">
    <property type="component" value="Unassembled WGS sequence"/>
</dbReference>
<keyword evidence="3" id="KW-1185">Reference proteome</keyword>
<sequence>MDALTATSLAQLIRAVALPPLATAQPHLPSQAPELAAEITQLIQKFAASPSPPYTGGARRDVPSEQLRHEVSLLVRCIVLDGESNQLAAPSAYKVVSVKGDVSFEGLVDAVTARLSFSKLPGRRLRSMQACDTDGVQIVIDGDVAVRYLLGMVGRGGGVKITVYAVDGRLSEGQWVESCTTGAEFDPSVTPIYDKHYRTPRSTSPSHEAGLDGSRDRAGERTPIHRWFSKDRSESPVAARVRELSREWESTPHSPSSSNRSSHLSSHRHTGSPSHHQPRSPVRSPRRYKASEETEMGVGDRGVEHGISSKSPIPFSILHPPPPQPHEDRPRFCALSISEAGKNKYTHRIVSQLRLRLSTVNKLQSGWNHLIHDLFPPKPSDQTTTNSSQLERQEGEYTIMMLFMRIKGRPEDRSFYDTSGDVGIILNPKAFMPGSFKWTERSGNLLLTFTTDPTFQVVDKNTDAAKDPYPTNSTNVSNHISFNTENVPQYRVDSSSFKAVTALLHSLRGGKGVDVVIEVPIGQLPPNPRGLMKYCYGAERDDGLGFERDVPFVVEREYAFEAGRGDRKYDGGRGFDRGERRGIPMRGVKRKGWGDGVTSDWKRRRG</sequence>
<proteinExistence type="predicted"/>
<reference evidence="2 3" key="1">
    <citation type="submission" date="2023-08" db="EMBL/GenBank/DDBJ databases">
        <authorList>
            <person name="Palmer J.M."/>
        </authorList>
    </citation>
    <scope>NUCLEOTIDE SEQUENCE [LARGE SCALE GENOMIC DNA]</scope>
    <source>
        <strain evidence="2 3">TWF481</strain>
    </source>
</reference>
<evidence type="ECO:0000313" key="2">
    <source>
        <dbReference type="EMBL" id="KAK6507586.1"/>
    </source>
</evidence>
<feature type="region of interest" description="Disordered" evidence="1">
    <location>
        <begin position="189"/>
        <end position="329"/>
    </location>
</feature>
<organism evidence="2 3">
    <name type="scientific">Arthrobotrys musiformis</name>
    <dbReference type="NCBI Taxonomy" id="47236"/>
    <lineage>
        <taxon>Eukaryota</taxon>
        <taxon>Fungi</taxon>
        <taxon>Dikarya</taxon>
        <taxon>Ascomycota</taxon>
        <taxon>Pezizomycotina</taxon>
        <taxon>Orbiliomycetes</taxon>
        <taxon>Orbiliales</taxon>
        <taxon>Orbiliaceae</taxon>
        <taxon>Arthrobotrys</taxon>
    </lineage>
</organism>
<feature type="compositionally biased region" description="Low complexity" evidence="1">
    <location>
        <begin position="251"/>
        <end position="264"/>
    </location>
</feature>
<dbReference type="AlphaFoldDB" id="A0AAV9WGF5"/>
<name>A0AAV9WGF5_9PEZI</name>
<protein>
    <submittedName>
        <fullName evidence="2">Uncharacterized protein</fullName>
    </submittedName>
</protein>
<dbReference type="EMBL" id="JAVHJL010000003">
    <property type="protein sequence ID" value="KAK6507586.1"/>
    <property type="molecule type" value="Genomic_DNA"/>
</dbReference>
<comment type="caution">
    <text evidence="2">The sequence shown here is derived from an EMBL/GenBank/DDBJ whole genome shotgun (WGS) entry which is preliminary data.</text>
</comment>
<evidence type="ECO:0000256" key="1">
    <source>
        <dbReference type="SAM" id="MobiDB-lite"/>
    </source>
</evidence>
<accession>A0AAV9WGF5</accession>
<feature type="compositionally biased region" description="Basic and acidic residues" evidence="1">
    <location>
        <begin position="209"/>
        <end position="250"/>
    </location>
</feature>
<gene>
    <name evidence="2" type="ORF">TWF481_006013</name>
</gene>
<evidence type="ECO:0000313" key="3">
    <source>
        <dbReference type="Proteomes" id="UP001370758"/>
    </source>
</evidence>